<name>A6HP92_RAT</name>
<reference evidence="2" key="1">
    <citation type="submission" date="2005-09" db="EMBL/GenBank/DDBJ databases">
        <authorList>
            <person name="Mural R.J."/>
            <person name="Li P.W."/>
            <person name="Adams M.D."/>
            <person name="Amanatides P.G."/>
            <person name="Baden-Tillson H."/>
            <person name="Barnstead M."/>
            <person name="Chin S.H."/>
            <person name="Dew I."/>
            <person name="Evans C.A."/>
            <person name="Ferriera S."/>
            <person name="Flanigan M."/>
            <person name="Fosler C."/>
            <person name="Glodek A."/>
            <person name="Gu Z."/>
            <person name="Holt R.A."/>
            <person name="Jennings D."/>
            <person name="Kraft C.L."/>
            <person name="Lu F."/>
            <person name="Nguyen T."/>
            <person name="Nusskern D.R."/>
            <person name="Pfannkoch C.M."/>
            <person name="Sitter C."/>
            <person name="Sutton G.G."/>
            <person name="Venter J.C."/>
            <person name="Wang Z."/>
            <person name="Woodage T."/>
            <person name="Zheng X.H."/>
            <person name="Zhong F."/>
        </authorList>
    </citation>
    <scope>NUCLEOTIDE SEQUENCE [LARGE SCALE GENOMIC DNA]</scope>
    <source>
        <strain>BN</strain>
        <strain evidence="2">Sprague-Dawley</strain>
    </source>
</reference>
<proteinExistence type="predicted"/>
<protein>
    <submittedName>
        <fullName evidence="1">RCG62967</fullName>
    </submittedName>
</protein>
<organism evidence="1 2">
    <name type="scientific">Rattus norvegicus</name>
    <name type="common">Rat</name>
    <dbReference type="NCBI Taxonomy" id="10116"/>
    <lineage>
        <taxon>Eukaryota</taxon>
        <taxon>Metazoa</taxon>
        <taxon>Chordata</taxon>
        <taxon>Craniata</taxon>
        <taxon>Vertebrata</taxon>
        <taxon>Euteleostomi</taxon>
        <taxon>Mammalia</taxon>
        <taxon>Eutheria</taxon>
        <taxon>Euarchontoglires</taxon>
        <taxon>Glires</taxon>
        <taxon>Rodentia</taxon>
        <taxon>Myomorpha</taxon>
        <taxon>Muroidea</taxon>
        <taxon>Muridae</taxon>
        <taxon>Murinae</taxon>
        <taxon>Rattus</taxon>
    </lineage>
</organism>
<dbReference type="AlphaFoldDB" id="A6HP92"/>
<evidence type="ECO:0000313" key="1">
    <source>
        <dbReference type="EMBL" id="EDL79843.1"/>
    </source>
</evidence>
<gene>
    <name evidence="1" type="ORF">rCG_62967</name>
</gene>
<evidence type="ECO:0000313" key="2">
    <source>
        <dbReference type="Proteomes" id="UP000234681"/>
    </source>
</evidence>
<sequence length="78" mass="8498">MGEILNQSSKPMRNQVACRSCQKCKGSLNCPSALNCLLGDSKDGTSFDPESLEPTVMLGIRLTLHKCIWKSVRACLPS</sequence>
<accession>A6HP92</accession>
<dbReference type="EMBL" id="CH473949">
    <property type="protein sequence ID" value="EDL79843.1"/>
    <property type="molecule type" value="Genomic_DNA"/>
</dbReference>
<dbReference type="Proteomes" id="UP000234681">
    <property type="component" value="Chromosome 3"/>
</dbReference>